<organism evidence="3 4">
    <name type="scientific">Geotalea uraniireducens</name>
    <dbReference type="NCBI Taxonomy" id="351604"/>
    <lineage>
        <taxon>Bacteria</taxon>
        <taxon>Pseudomonadati</taxon>
        <taxon>Thermodesulfobacteriota</taxon>
        <taxon>Desulfuromonadia</taxon>
        <taxon>Geobacterales</taxon>
        <taxon>Geobacteraceae</taxon>
        <taxon>Geotalea</taxon>
    </lineage>
</organism>
<feature type="region of interest" description="Disordered" evidence="1">
    <location>
        <begin position="61"/>
        <end position="83"/>
    </location>
</feature>
<dbReference type="RefSeq" id="WP_282001564.1">
    <property type="nucleotide sequence ID" value="NZ_AP027151.1"/>
</dbReference>
<feature type="transmembrane region" description="Helical" evidence="2">
    <location>
        <begin position="28"/>
        <end position="49"/>
    </location>
</feature>
<sequence>MKTRTGVLPKDYKHLSRSKMNSEDLKELLWTILAAVVMVISVSFCFLAASAAPEPEAREAVNMKGGHRHAGSYPVAARRQSNP</sequence>
<gene>
    <name evidence="3" type="ORF">GURASL_04840</name>
</gene>
<keyword evidence="2" id="KW-0812">Transmembrane</keyword>
<evidence type="ECO:0008006" key="5">
    <source>
        <dbReference type="Google" id="ProtNLM"/>
    </source>
</evidence>
<accession>A0ABM8EGL0</accession>
<evidence type="ECO:0000256" key="1">
    <source>
        <dbReference type="SAM" id="MobiDB-lite"/>
    </source>
</evidence>
<evidence type="ECO:0000256" key="2">
    <source>
        <dbReference type="SAM" id="Phobius"/>
    </source>
</evidence>
<protein>
    <recommendedName>
        <fullName evidence="5">Transmembrane protein</fullName>
    </recommendedName>
</protein>
<evidence type="ECO:0000313" key="3">
    <source>
        <dbReference type="EMBL" id="BDV41561.1"/>
    </source>
</evidence>
<dbReference type="Proteomes" id="UP001317705">
    <property type="component" value="Chromosome"/>
</dbReference>
<dbReference type="EMBL" id="AP027151">
    <property type="protein sequence ID" value="BDV41561.1"/>
    <property type="molecule type" value="Genomic_DNA"/>
</dbReference>
<proteinExistence type="predicted"/>
<keyword evidence="2" id="KW-1133">Transmembrane helix</keyword>
<name>A0ABM8EGL0_9BACT</name>
<keyword evidence="2" id="KW-0472">Membrane</keyword>
<evidence type="ECO:0000313" key="4">
    <source>
        <dbReference type="Proteomes" id="UP001317705"/>
    </source>
</evidence>
<reference evidence="3 4" key="1">
    <citation type="submission" date="2022-12" db="EMBL/GenBank/DDBJ databases">
        <title>Polyphasic characterization of Geotalea uranireducens NIT-SL11 newly isolated from a complex of sewage sludge and microbially reduced graphene oxide.</title>
        <authorList>
            <person name="Xie L."/>
            <person name="Yoshida N."/>
            <person name="Meng L."/>
        </authorList>
    </citation>
    <scope>NUCLEOTIDE SEQUENCE [LARGE SCALE GENOMIC DNA]</scope>
    <source>
        <strain evidence="3 4">NIT-SL11</strain>
    </source>
</reference>
<keyword evidence="4" id="KW-1185">Reference proteome</keyword>